<dbReference type="EMBL" id="CDPU01000022">
    <property type="protein sequence ID" value="CEO51276.1"/>
    <property type="molecule type" value="Genomic_DNA"/>
</dbReference>
<dbReference type="CDD" id="cd12148">
    <property type="entry name" value="fungal_TF_MHR"/>
    <property type="match status" value="1"/>
</dbReference>
<keyword evidence="5" id="KW-0539">Nucleus</keyword>
<feature type="region of interest" description="Disordered" evidence="6">
    <location>
        <begin position="297"/>
        <end position="319"/>
    </location>
</feature>
<dbReference type="CDD" id="cd00067">
    <property type="entry name" value="GAL4"/>
    <property type="match status" value="1"/>
</dbReference>
<dbReference type="Pfam" id="PF00172">
    <property type="entry name" value="Zn_clus"/>
    <property type="match status" value="1"/>
</dbReference>
<reference evidence="8" key="1">
    <citation type="submission" date="2015-01" db="EMBL/GenBank/DDBJ databases">
        <authorList>
            <person name="Durling Mikael"/>
        </authorList>
    </citation>
    <scope>NUCLEOTIDE SEQUENCE</scope>
</reference>
<dbReference type="PANTHER" id="PTHR47424">
    <property type="entry name" value="REGULATORY PROTEIN GAL4"/>
    <property type="match status" value="1"/>
</dbReference>
<dbReference type="InterPro" id="IPR051127">
    <property type="entry name" value="Fungal_SecMet_Regulators"/>
</dbReference>
<feature type="compositionally biased region" description="Polar residues" evidence="6">
    <location>
        <begin position="202"/>
        <end position="211"/>
    </location>
</feature>
<dbReference type="InterPro" id="IPR007219">
    <property type="entry name" value="XnlR_reg_dom"/>
</dbReference>
<dbReference type="GO" id="GO:0000978">
    <property type="term" value="F:RNA polymerase II cis-regulatory region sequence-specific DNA binding"/>
    <property type="evidence" value="ECO:0007669"/>
    <property type="project" value="TreeGrafter"/>
</dbReference>
<dbReference type="InterPro" id="IPR036864">
    <property type="entry name" value="Zn2-C6_fun-type_DNA-bd_sf"/>
</dbReference>
<keyword evidence="3" id="KW-0238">DNA-binding</keyword>
<proteinExistence type="predicted"/>
<evidence type="ECO:0000256" key="1">
    <source>
        <dbReference type="ARBA" id="ARBA00022723"/>
    </source>
</evidence>
<evidence type="ECO:0000256" key="4">
    <source>
        <dbReference type="ARBA" id="ARBA00023163"/>
    </source>
</evidence>
<evidence type="ECO:0000259" key="7">
    <source>
        <dbReference type="PROSITE" id="PS50048"/>
    </source>
</evidence>
<dbReference type="GO" id="GO:0005634">
    <property type="term" value="C:nucleus"/>
    <property type="evidence" value="ECO:0007669"/>
    <property type="project" value="TreeGrafter"/>
</dbReference>
<dbReference type="GO" id="GO:0006351">
    <property type="term" value="P:DNA-templated transcription"/>
    <property type="evidence" value="ECO:0007669"/>
    <property type="project" value="InterPro"/>
</dbReference>
<feature type="domain" description="Zn(2)-C6 fungal-type" evidence="7">
    <location>
        <begin position="19"/>
        <end position="52"/>
    </location>
</feature>
<accession>A0A0B7K9D8</accession>
<dbReference type="Pfam" id="PF04082">
    <property type="entry name" value="Fungal_trans"/>
    <property type="match status" value="1"/>
</dbReference>
<dbReference type="SUPFAM" id="SSF57701">
    <property type="entry name" value="Zn2/Cys6 DNA-binding domain"/>
    <property type="match status" value="1"/>
</dbReference>
<dbReference type="Gene3D" id="4.10.240.10">
    <property type="entry name" value="Zn(2)-C6 fungal-type DNA-binding domain"/>
    <property type="match status" value="1"/>
</dbReference>
<dbReference type="GO" id="GO:0008270">
    <property type="term" value="F:zinc ion binding"/>
    <property type="evidence" value="ECO:0007669"/>
    <property type="project" value="InterPro"/>
</dbReference>
<keyword evidence="4" id="KW-0804">Transcription</keyword>
<dbReference type="SMART" id="SM00906">
    <property type="entry name" value="Fungal_trans"/>
    <property type="match status" value="1"/>
</dbReference>
<keyword evidence="2" id="KW-0805">Transcription regulation</keyword>
<feature type="compositionally biased region" description="Polar residues" evidence="6">
    <location>
        <begin position="91"/>
        <end position="101"/>
    </location>
</feature>
<feature type="compositionally biased region" description="Polar residues" evidence="6">
    <location>
        <begin position="137"/>
        <end position="146"/>
    </location>
</feature>
<dbReference type="GO" id="GO:0000981">
    <property type="term" value="F:DNA-binding transcription factor activity, RNA polymerase II-specific"/>
    <property type="evidence" value="ECO:0007669"/>
    <property type="project" value="InterPro"/>
</dbReference>
<feature type="compositionally biased region" description="Acidic residues" evidence="6">
    <location>
        <begin position="248"/>
        <end position="258"/>
    </location>
</feature>
<protein>
    <recommendedName>
        <fullName evidence="7">Zn(2)-C6 fungal-type domain-containing protein</fullName>
    </recommendedName>
</protein>
<dbReference type="PANTHER" id="PTHR47424:SF3">
    <property type="entry name" value="REGULATORY PROTEIN GAL4"/>
    <property type="match status" value="1"/>
</dbReference>
<dbReference type="GO" id="GO:0000435">
    <property type="term" value="P:positive regulation of transcription from RNA polymerase II promoter by galactose"/>
    <property type="evidence" value="ECO:0007669"/>
    <property type="project" value="TreeGrafter"/>
</dbReference>
<organism evidence="8">
    <name type="scientific">Bionectria ochroleuca</name>
    <name type="common">Gliocladium roseum</name>
    <dbReference type="NCBI Taxonomy" id="29856"/>
    <lineage>
        <taxon>Eukaryota</taxon>
        <taxon>Fungi</taxon>
        <taxon>Dikarya</taxon>
        <taxon>Ascomycota</taxon>
        <taxon>Pezizomycotina</taxon>
        <taxon>Sordariomycetes</taxon>
        <taxon>Hypocreomycetidae</taxon>
        <taxon>Hypocreales</taxon>
        <taxon>Bionectriaceae</taxon>
        <taxon>Clonostachys</taxon>
    </lineage>
</organism>
<dbReference type="InterPro" id="IPR001138">
    <property type="entry name" value="Zn2Cys6_DnaBD"/>
</dbReference>
<gene>
    <name evidence="8" type="ORF">BN869_000007334_1</name>
</gene>
<sequence>MDDADDSTRPPKRRKIRIACQQCREKKTRCDGARPVCQACVRKKLGPENCVYLDPSSELSDTRYVQGLETRIRELEQVARGGFAVTAVDTAGSTSRLNNTLPPDHGRPSQPEPNRSSREIVLPRNEDNNMPRYSKGASPSAQMIESTPNTNDAHIVAAHLLGLNGYREQPSRVPDTFQDFRPRDDAPDATGTFPADDPQPQTPRSHPQLSHRQQHRVSEPPARSNNTSHFLSQDETGSYIPPTQGDPDNIEVDEDEQPSDAMGASEGTPINSNNSLFFGPSSAAAYMKSVQETLGTGGHGLHGAEDGVSSTVSRASHRRQMKLKRDMENLLDGLTLPTRRLADALLEVYWDSIHPFYPILHKPSFMRRYNEIWSQADSSRDELHYFDGNVQRLRAFHATLNIALALGCIRARSDASSLKSAKTYYDRSSQLLQEADMEQGSIQLVQALVLTAQYLQSTDMANRCWITIGNAIRIAQGIGVQLDRPSESQAEREERRRTWWCCILMDRVLSMTFGRPVMVVWRTVVPKPEPIDDESLSEKPGSSREPMTLQELSANAFFSQTLKLTDVLMLVLTNFYRPVEERRISTLSNDPISKLTLVVEVDNELARWRQQLPQHLIFQPSELSGETNPIYTRQAALLHFRYLHLRILLFRPITIDLSSGILLAATEPQRSTDFQHMVITGCVRSCVSAAQELVDLLHIQLHSDCAPPRWYAVFYLFSAGTVLLSVLVSPNLQRACTENLEGLLNTWSRCMETLTYYGQLGDMFAKRCHKILQAALTPRSRLVYDQDSIPTENNEHTHRGSNEGNLDHSSTMDEFQALLQDPDLADAMAWPAGSQDWLNSLPEERNGVFAPNDYVTSI</sequence>
<evidence type="ECO:0000313" key="8">
    <source>
        <dbReference type="EMBL" id="CEO51276.1"/>
    </source>
</evidence>
<feature type="region of interest" description="Disordered" evidence="6">
    <location>
        <begin position="90"/>
        <end position="146"/>
    </location>
</feature>
<evidence type="ECO:0000256" key="3">
    <source>
        <dbReference type="ARBA" id="ARBA00023125"/>
    </source>
</evidence>
<keyword evidence="1" id="KW-0479">Metal-binding</keyword>
<evidence type="ECO:0000256" key="6">
    <source>
        <dbReference type="SAM" id="MobiDB-lite"/>
    </source>
</evidence>
<dbReference type="AlphaFoldDB" id="A0A0B7K9D8"/>
<evidence type="ECO:0000256" key="5">
    <source>
        <dbReference type="ARBA" id="ARBA00023242"/>
    </source>
</evidence>
<evidence type="ECO:0000256" key="2">
    <source>
        <dbReference type="ARBA" id="ARBA00023015"/>
    </source>
</evidence>
<name>A0A0B7K9D8_BIOOC</name>
<feature type="compositionally biased region" description="Polar residues" evidence="6">
    <location>
        <begin position="223"/>
        <end position="236"/>
    </location>
</feature>
<feature type="region of interest" description="Disordered" evidence="6">
    <location>
        <begin position="167"/>
        <end position="272"/>
    </location>
</feature>
<dbReference type="SMART" id="SM00066">
    <property type="entry name" value="GAL4"/>
    <property type="match status" value="1"/>
</dbReference>
<dbReference type="PROSITE" id="PS50048">
    <property type="entry name" value="ZN2_CY6_FUNGAL_2"/>
    <property type="match status" value="1"/>
</dbReference>